<feature type="compositionally biased region" description="Basic and acidic residues" evidence="1">
    <location>
        <begin position="413"/>
        <end position="422"/>
    </location>
</feature>
<reference evidence="2" key="1">
    <citation type="journal article" date="2020" name="J Insects Food Feed">
        <title>The yellow mealworm (Tenebrio molitor) genome: a resource for the emerging insects as food and feed industry.</title>
        <authorList>
            <person name="Eriksson T."/>
            <person name="Andere A."/>
            <person name="Kelstrup H."/>
            <person name="Emery V."/>
            <person name="Picard C."/>
        </authorList>
    </citation>
    <scope>NUCLEOTIDE SEQUENCE</scope>
    <source>
        <strain evidence="2">Stoneville</strain>
        <tissue evidence="2">Whole head</tissue>
    </source>
</reference>
<feature type="region of interest" description="Disordered" evidence="1">
    <location>
        <begin position="667"/>
        <end position="722"/>
    </location>
</feature>
<feature type="region of interest" description="Disordered" evidence="1">
    <location>
        <begin position="337"/>
        <end position="362"/>
    </location>
</feature>
<reference evidence="2" key="2">
    <citation type="submission" date="2021-08" db="EMBL/GenBank/DDBJ databases">
        <authorList>
            <person name="Eriksson T."/>
        </authorList>
    </citation>
    <scope>NUCLEOTIDE SEQUENCE</scope>
    <source>
        <strain evidence="2">Stoneville</strain>
        <tissue evidence="2">Whole head</tissue>
    </source>
</reference>
<comment type="caution">
    <text evidence="2">The sequence shown here is derived from an EMBL/GenBank/DDBJ whole genome shotgun (WGS) entry which is preliminary data.</text>
</comment>
<feature type="compositionally biased region" description="Low complexity" evidence="1">
    <location>
        <begin position="170"/>
        <end position="183"/>
    </location>
</feature>
<feature type="region of interest" description="Disordered" evidence="1">
    <location>
        <begin position="490"/>
        <end position="544"/>
    </location>
</feature>
<feature type="region of interest" description="Disordered" evidence="1">
    <location>
        <begin position="264"/>
        <end position="317"/>
    </location>
</feature>
<organism evidence="2 3">
    <name type="scientific">Tenebrio molitor</name>
    <name type="common">Yellow mealworm beetle</name>
    <dbReference type="NCBI Taxonomy" id="7067"/>
    <lineage>
        <taxon>Eukaryota</taxon>
        <taxon>Metazoa</taxon>
        <taxon>Ecdysozoa</taxon>
        <taxon>Arthropoda</taxon>
        <taxon>Hexapoda</taxon>
        <taxon>Insecta</taxon>
        <taxon>Pterygota</taxon>
        <taxon>Neoptera</taxon>
        <taxon>Endopterygota</taxon>
        <taxon>Coleoptera</taxon>
        <taxon>Polyphaga</taxon>
        <taxon>Cucujiformia</taxon>
        <taxon>Tenebrionidae</taxon>
        <taxon>Tenebrio</taxon>
    </lineage>
</organism>
<feature type="compositionally biased region" description="Low complexity" evidence="1">
    <location>
        <begin position="347"/>
        <end position="362"/>
    </location>
</feature>
<dbReference type="EMBL" id="JABDTM020025533">
    <property type="protein sequence ID" value="KAH0813165.1"/>
    <property type="molecule type" value="Genomic_DNA"/>
</dbReference>
<feature type="region of interest" description="Disordered" evidence="1">
    <location>
        <begin position="409"/>
        <end position="442"/>
    </location>
</feature>
<feature type="region of interest" description="Disordered" evidence="1">
    <location>
        <begin position="789"/>
        <end position="816"/>
    </location>
</feature>
<gene>
    <name evidence="2" type="ORF">GEV33_009625</name>
</gene>
<accession>A0A8J6HEF9</accession>
<evidence type="ECO:0000313" key="3">
    <source>
        <dbReference type="Proteomes" id="UP000719412"/>
    </source>
</evidence>
<dbReference type="Proteomes" id="UP000719412">
    <property type="component" value="Unassembled WGS sequence"/>
</dbReference>
<name>A0A8J6HEF9_TENMO</name>
<feature type="compositionally biased region" description="Low complexity" evidence="1">
    <location>
        <begin position="265"/>
        <end position="275"/>
    </location>
</feature>
<feature type="compositionally biased region" description="Polar residues" evidence="1">
    <location>
        <begin position="278"/>
        <end position="292"/>
    </location>
</feature>
<keyword evidence="3" id="KW-1185">Reference proteome</keyword>
<feature type="region of interest" description="Disordered" evidence="1">
    <location>
        <begin position="164"/>
        <end position="241"/>
    </location>
</feature>
<protein>
    <submittedName>
        <fullName evidence="2">Uncharacterized protein</fullName>
    </submittedName>
</protein>
<evidence type="ECO:0000313" key="2">
    <source>
        <dbReference type="EMBL" id="KAH0813165.1"/>
    </source>
</evidence>
<proteinExistence type="predicted"/>
<sequence>MRCSRHWRTLPCSAFSSHTRKGAPRCARYTEVRREVEKSPTAQLDKPRVPKRARPAALRESTMKTFVTGRSVVTRETAFSTRTTLCRLVPRVPFGPYTIPKVLAPVAPNPQPPSGPKTLRAQASDLKPYRVPEPAADLANICRMPNQRVSPAPTGMPSVRQQLRRRLTSQADLARAARQAARQLQERFRRAPRTPQEEATTQPPHCHRKTPTTPQPEVGSATPAPIGEPPSRPRGPNDSARDQTLDLEWEVVDELDAALAGISNPAASPAALPPSRRTGPNTHTWTTRNRTSPGGILRLDGAGRGAADNERGPQAPRLPCPELLAILLPVRDHGADVGGLPLPTHPGSPSSTSRRDPPTVTTLKPRNQLRARCAATTVTTATAVKPATAAPRRAGGTARQNVHRIEAGNLAALREEPRKEPSKGATLRDPPFPKKGGGVTKLLGNRSRWRKNSVLSPGRGRKLARIRLHQPSSPYQPRNLRSLRVSISGLRTEPSSPTDTLRESTVARSPATRDRINKRNVQSQRSMIPAPFPDPTPARPNQLSRSPVLSLFPQVKTLHGRQMLSDCRDQPVHIPQTLQVTDTIPEGFRRTWCSKQFEPSKGATLRDPPFPKKGGGVTKLLGNRSRWRKNSVLSPGRGRKLARIRLHQPSSPYQPRNLRSLRVSISGLRTEPSSPTDTLRESTVARSPATRDRINKRNVQSQRSMIPAPFPDPTPARPNQLSRSPVLSLFPQVKTLHGRQMLSDCRDQPVHIPQTLQVTDTIPEGFRRTWCSKQFPTPGYTVTPQSYPGGVASHHSRKKGLALEAITRPTERRQTP</sequence>
<evidence type="ECO:0000256" key="1">
    <source>
        <dbReference type="SAM" id="MobiDB-lite"/>
    </source>
</evidence>
<dbReference type="AlphaFoldDB" id="A0A8J6HEF9"/>